<dbReference type="Pfam" id="PF14832">
    <property type="entry name" value="Tautomerase_3"/>
    <property type="match status" value="1"/>
</dbReference>
<dbReference type="Proteomes" id="UP000177515">
    <property type="component" value="Chromosome 2"/>
</dbReference>
<evidence type="ECO:0000313" key="3">
    <source>
        <dbReference type="EMBL" id="AOZ09723.1"/>
    </source>
</evidence>
<evidence type="ECO:0000259" key="2">
    <source>
        <dbReference type="Pfam" id="PF14832"/>
    </source>
</evidence>
<protein>
    <submittedName>
        <fullName evidence="3">4-oxalocrotonate tautomerase</fullName>
    </submittedName>
</protein>
<feature type="compositionally biased region" description="Basic and acidic residues" evidence="1">
    <location>
        <begin position="110"/>
        <end position="119"/>
    </location>
</feature>
<accession>A0ABN4TRP1</accession>
<evidence type="ECO:0000313" key="4">
    <source>
        <dbReference type="Proteomes" id="UP000177515"/>
    </source>
</evidence>
<feature type="region of interest" description="Disordered" evidence="1">
    <location>
        <begin position="98"/>
        <end position="119"/>
    </location>
</feature>
<gene>
    <name evidence="3" type="ORF">BKK80_28860</name>
</gene>
<reference evidence="3 4" key="1">
    <citation type="submission" date="2016-10" db="EMBL/GenBank/DDBJ databases">
        <title>Complete genome sequences of three Cupriavidus strains isolated from various Malaysian environments.</title>
        <authorList>
            <person name="Abdullah A.A.-A."/>
            <person name="Shafie N.A.H."/>
            <person name="Lau N.S."/>
        </authorList>
    </citation>
    <scope>NUCLEOTIDE SEQUENCE [LARGE SCALE GENOMIC DNA]</scope>
    <source>
        <strain evidence="3 4">USMAA1020</strain>
    </source>
</reference>
<organism evidence="3 4">
    <name type="scientific">Cupriavidus malaysiensis</name>
    <dbReference type="NCBI Taxonomy" id="367825"/>
    <lineage>
        <taxon>Bacteria</taxon>
        <taxon>Pseudomonadati</taxon>
        <taxon>Pseudomonadota</taxon>
        <taxon>Betaproteobacteria</taxon>
        <taxon>Burkholderiales</taxon>
        <taxon>Burkholderiaceae</taxon>
        <taxon>Cupriavidus</taxon>
    </lineage>
</organism>
<dbReference type="InterPro" id="IPR014347">
    <property type="entry name" value="Tautomerase/MIF_sf"/>
</dbReference>
<sequence>MSPDHPRLVYRDLPSFYAGVVFEAVPKSAFYIGGKPANDFVRIAVDHIARQINDDETKQRFLAAVAKQLAPYIAERGLRWEMHVDETPFSLWTIQGIRPPVPGTPQGETWRTENRPSAY</sequence>
<dbReference type="InterPro" id="IPR028116">
    <property type="entry name" value="Cis-CaaD-like"/>
</dbReference>
<name>A0ABN4TRP1_9BURK</name>
<dbReference type="Gene3D" id="3.30.429.10">
    <property type="entry name" value="Macrophage Migration Inhibitory Factor"/>
    <property type="match status" value="1"/>
</dbReference>
<evidence type="ECO:0000256" key="1">
    <source>
        <dbReference type="SAM" id="MobiDB-lite"/>
    </source>
</evidence>
<proteinExistence type="predicted"/>
<dbReference type="EMBL" id="CP017755">
    <property type="protein sequence ID" value="AOZ09723.1"/>
    <property type="molecule type" value="Genomic_DNA"/>
</dbReference>
<feature type="domain" description="Tautomerase cis-CaaD-like" evidence="2">
    <location>
        <begin position="11"/>
        <end position="115"/>
    </location>
</feature>
<keyword evidence="4" id="KW-1185">Reference proteome</keyword>